<accession>A0A387HE20</accession>
<dbReference type="CDD" id="cd06260">
    <property type="entry name" value="DUF820-like"/>
    <property type="match status" value="1"/>
</dbReference>
<dbReference type="InterPro" id="IPR012296">
    <property type="entry name" value="Nuclease_put_TT1808"/>
</dbReference>
<reference evidence="2 3" key="1">
    <citation type="submission" date="2018-10" db="EMBL/GenBank/DDBJ databases">
        <title>Relationship between Morphology and Antimicrobial Activity in Streptomyces.</title>
        <authorList>
            <person name="Kang H.J."/>
            <person name="Kim S.B."/>
        </authorList>
    </citation>
    <scope>NUCLEOTIDE SEQUENCE [LARGE SCALE GENOMIC DNA]</scope>
    <source>
        <strain evidence="2 3">BH38</strain>
    </source>
</reference>
<feature type="domain" description="Putative restriction endonuclease" evidence="1">
    <location>
        <begin position="40"/>
        <end position="201"/>
    </location>
</feature>
<dbReference type="InterPro" id="IPR011335">
    <property type="entry name" value="Restrct_endonuc-II-like"/>
</dbReference>
<dbReference type="AlphaFoldDB" id="A0A387HE20"/>
<organism evidence="2 3">
    <name type="scientific">Streptomyces hundungensis</name>
    <dbReference type="NCBI Taxonomy" id="1077946"/>
    <lineage>
        <taxon>Bacteria</taxon>
        <taxon>Bacillati</taxon>
        <taxon>Actinomycetota</taxon>
        <taxon>Actinomycetes</taxon>
        <taxon>Kitasatosporales</taxon>
        <taxon>Streptomycetaceae</taxon>
        <taxon>Streptomyces</taxon>
    </lineage>
</organism>
<evidence type="ECO:0000313" key="2">
    <source>
        <dbReference type="EMBL" id="AYG80891.1"/>
    </source>
</evidence>
<dbReference type="Proteomes" id="UP000271554">
    <property type="component" value="Chromosome"/>
</dbReference>
<protein>
    <recommendedName>
        <fullName evidence="1">Putative restriction endonuclease domain-containing protein</fullName>
    </recommendedName>
</protein>
<keyword evidence="3" id="KW-1185">Reference proteome</keyword>
<dbReference type="InterPro" id="IPR008538">
    <property type="entry name" value="Uma2"/>
</dbReference>
<evidence type="ECO:0000313" key="3">
    <source>
        <dbReference type="Proteomes" id="UP000271554"/>
    </source>
</evidence>
<dbReference type="Pfam" id="PF05685">
    <property type="entry name" value="Uma2"/>
    <property type="match status" value="1"/>
</dbReference>
<dbReference type="EMBL" id="CP032698">
    <property type="protein sequence ID" value="AYG80891.1"/>
    <property type="molecule type" value="Genomic_DNA"/>
</dbReference>
<dbReference type="Gene3D" id="3.90.1570.10">
    <property type="entry name" value="tt1808, chain A"/>
    <property type="match status" value="1"/>
</dbReference>
<proteinExistence type="predicted"/>
<gene>
    <name evidence="2" type="ORF">DWB77_03029</name>
</gene>
<dbReference type="KEGG" id="shun:DWB77_03029"/>
<evidence type="ECO:0000259" key="1">
    <source>
        <dbReference type="Pfam" id="PF05685"/>
    </source>
</evidence>
<sequence length="208" mass="22423">MLESVAYQREETAVSALTVDYDPGQGWDDLVRLWEESNWPEGCKVEIIEGIVTVSPAPANRHNSIAAKVHRALLGVIPEDWNPHQTLGLAAPSRLGLYIPDLVVVPDAVVEGEPGNFVPASAAELVVEITSKANAVHDRVTKAAGYAAAGIPLYLLIDRWAPAGPAATLYGEPKGDVYRVLQTVKFGEVIRLPEPFGLALDTGFFPFD</sequence>
<dbReference type="SUPFAM" id="SSF52980">
    <property type="entry name" value="Restriction endonuclease-like"/>
    <property type="match status" value="1"/>
</dbReference>
<dbReference type="PANTHER" id="PTHR35400">
    <property type="entry name" value="SLR1083 PROTEIN"/>
    <property type="match status" value="1"/>
</dbReference>
<dbReference type="PANTHER" id="PTHR35400:SF3">
    <property type="entry name" value="SLL1072 PROTEIN"/>
    <property type="match status" value="1"/>
</dbReference>
<name>A0A387HE20_9ACTN</name>